<dbReference type="PANTHER" id="PTHR30217">
    <property type="entry name" value="PEPTIDASE U32 FAMILY"/>
    <property type="match status" value="1"/>
</dbReference>
<keyword evidence="2" id="KW-0378">Hydrolase</keyword>
<dbReference type="InterPro" id="IPR001539">
    <property type="entry name" value="Peptidase_U32"/>
</dbReference>
<gene>
    <name evidence="5" type="ORF">Desgi_2672</name>
</gene>
<evidence type="ECO:0000256" key="2">
    <source>
        <dbReference type="ARBA" id="ARBA00022801"/>
    </source>
</evidence>
<keyword evidence="1 5" id="KW-0645">Protease</keyword>
<dbReference type="Proteomes" id="UP000013520">
    <property type="component" value="Chromosome"/>
</dbReference>
<feature type="domain" description="Peptidase family U32 C-terminal" evidence="4">
    <location>
        <begin position="324"/>
        <end position="405"/>
    </location>
</feature>
<dbReference type="AlphaFoldDB" id="R4KKH2"/>
<reference evidence="5 6" key="1">
    <citation type="submission" date="2012-01" db="EMBL/GenBank/DDBJ databases">
        <title>Complete sequence of Desulfotomaculum gibsoniae DSM 7213.</title>
        <authorList>
            <consortium name="US DOE Joint Genome Institute"/>
            <person name="Lucas S."/>
            <person name="Han J."/>
            <person name="Lapidus A."/>
            <person name="Cheng J.-F."/>
            <person name="Goodwin L."/>
            <person name="Pitluck S."/>
            <person name="Peters L."/>
            <person name="Ovchinnikova G."/>
            <person name="Teshima H."/>
            <person name="Detter J.C."/>
            <person name="Han C."/>
            <person name="Tapia R."/>
            <person name="Land M."/>
            <person name="Hauser L."/>
            <person name="Kyrpides N."/>
            <person name="Ivanova N."/>
            <person name="Pagani I."/>
            <person name="Parshina S."/>
            <person name="Plugge C."/>
            <person name="Muyzer G."/>
            <person name="Kuever J."/>
            <person name="Ivanova A."/>
            <person name="Nazina T."/>
            <person name="Klenk H.-P."/>
            <person name="Brambilla E."/>
            <person name="Spring S."/>
            <person name="Stams A.F."/>
            <person name="Woyke T."/>
        </authorList>
    </citation>
    <scope>NUCLEOTIDE SEQUENCE [LARGE SCALE GENOMIC DNA]</scope>
    <source>
        <strain evidence="5 6">DSM 7213</strain>
    </source>
</reference>
<dbReference type="RefSeq" id="WP_006521806.1">
    <property type="nucleotide sequence ID" value="NC_021184.1"/>
</dbReference>
<organism evidence="5 6">
    <name type="scientific">Desulfoscipio gibsoniae DSM 7213</name>
    <dbReference type="NCBI Taxonomy" id="767817"/>
    <lineage>
        <taxon>Bacteria</taxon>
        <taxon>Bacillati</taxon>
        <taxon>Bacillota</taxon>
        <taxon>Clostridia</taxon>
        <taxon>Eubacteriales</taxon>
        <taxon>Desulfallaceae</taxon>
        <taxon>Desulfoscipio</taxon>
    </lineage>
</organism>
<sequence length="410" mass="45772">MVGSLIKPEILAPAGSPEKLKFAIAYGADAVYLGGTGFGLRTAAATFDLTSMARAVKYAHSQGVRVYVALNIFAHNRDIEALPTYISELAGLGVDAVIVSDPGVLSLVRELAPNLKIHISTQANTTNWRSARLWEELGAERIVLARELSLEEIKTIGSHTGVELEVFVHGAMCVSYSGRCLLSNYMTGRGANQGDCAQSCRWKYQLVEEKRPGEYFPVMEDDRGTYILSSRDLCLLEHLPGLVEAGVTSFKIEGRVKSIHYVATITRVYRQALDAYWADPDNYCVRPEWLEEISKVSNREYTTGFITGIRPGETPPVYSIYQRPYTFVGVVLGYDEQRSVLLLEQRNRFMRGETLEILTPGRETFALEVTEIIDLEGNSLEAAPHPRQTVYLPWPRPLPQMSLLRRAEHV</sequence>
<dbReference type="Pfam" id="PF01136">
    <property type="entry name" value="Peptidase_U32"/>
    <property type="match status" value="1"/>
</dbReference>
<dbReference type="STRING" id="767817.Desgi_2672"/>
<accession>R4KKH2</accession>
<protein>
    <submittedName>
        <fullName evidence="5">Collagenase-like protease</fullName>
    </submittedName>
</protein>
<dbReference type="GO" id="GO:0008233">
    <property type="term" value="F:peptidase activity"/>
    <property type="evidence" value="ECO:0007669"/>
    <property type="project" value="UniProtKB-KW"/>
</dbReference>
<dbReference type="EMBL" id="CP003273">
    <property type="protein sequence ID" value="AGL02077.1"/>
    <property type="molecule type" value="Genomic_DNA"/>
</dbReference>
<dbReference type="GO" id="GO:0006508">
    <property type="term" value="P:proteolysis"/>
    <property type="evidence" value="ECO:0007669"/>
    <property type="project" value="UniProtKB-KW"/>
</dbReference>
<dbReference type="Gene3D" id="2.40.30.10">
    <property type="entry name" value="Translation factors"/>
    <property type="match status" value="1"/>
</dbReference>
<dbReference type="eggNOG" id="COG0826">
    <property type="taxonomic scope" value="Bacteria"/>
</dbReference>
<dbReference type="InterPro" id="IPR051454">
    <property type="entry name" value="RNA/ubiquinone_mod_enzymes"/>
</dbReference>
<dbReference type="InterPro" id="IPR011060">
    <property type="entry name" value="RibuloseP-bd_barrel"/>
</dbReference>
<evidence type="ECO:0000259" key="4">
    <source>
        <dbReference type="Pfam" id="PF16325"/>
    </source>
</evidence>
<name>R4KKH2_9FIRM</name>
<evidence type="ECO:0000313" key="6">
    <source>
        <dbReference type="Proteomes" id="UP000013520"/>
    </source>
</evidence>
<dbReference type="KEGG" id="dgi:Desgi_2672"/>
<keyword evidence="6" id="KW-1185">Reference proteome</keyword>
<evidence type="ECO:0000256" key="3">
    <source>
        <dbReference type="ARBA" id="ARBA00038374"/>
    </source>
</evidence>
<dbReference type="SUPFAM" id="SSF51366">
    <property type="entry name" value="Ribulose-phoshate binding barrel"/>
    <property type="match status" value="1"/>
</dbReference>
<evidence type="ECO:0000313" key="5">
    <source>
        <dbReference type="EMBL" id="AGL02077.1"/>
    </source>
</evidence>
<comment type="similarity">
    <text evidence="3">Belongs to the peptidase U32 family.</text>
</comment>
<dbReference type="Pfam" id="PF16325">
    <property type="entry name" value="Peptidase_U32_C"/>
    <property type="match status" value="1"/>
</dbReference>
<dbReference type="PANTHER" id="PTHR30217:SF6">
    <property type="entry name" value="TRNA HYDROXYLATION PROTEIN P"/>
    <property type="match status" value="1"/>
</dbReference>
<dbReference type="HOGENOM" id="CLU_011540_0_2_9"/>
<dbReference type="InterPro" id="IPR032525">
    <property type="entry name" value="Peptidase_U32_C"/>
</dbReference>
<proteinExistence type="inferred from homology"/>
<evidence type="ECO:0000256" key="1">
    <source>
        <dbReference type="ARBA" id="ARBA00022670"/>
    </source>
</evidence>
<dbReference type="PROSITE" id="PS01276">
    <property type="entry name" value="PEPTIDASE_U32"/>
    <property type="match status" value="1"/>
</dbReference>